<keyword evidence="1" id="KW-0694">RNA-binding</keyword>
<dbReference type="PANTHER" id="PTHR43209">
    <property type="entry name" value="TRNA SULFURTRANSFERASE"/>
    <property type="match status" value="1"/>
</dbReference>
<protein>
    <submittedName>
        <fullName evidence="3">RNA-binding protein</fullName>
    </submittedName>
</protein>
<evidence type="ECO:0000259" key="2">
    <source>
        <dbReference type="PROSITE" id="PS51165"/>
    </source>
</evidence>
<evidence type="ECO:0000313" key="4">
    <source>
        <dbReference type="EMBL" id="HHP05142.1"/>
    </source>
</evidence>
<dbReference type="InterPro" id="IPR004114">
    <property type="entry name" value="THUMP_dom"/>
</dbReference>
<comment type="caution">
    <text evidence="3">The sequence shown here is derived from an EMBL/GenBank/DDBJ whole genome shotgun (WGS) entry which is preliminary data.</text>
</comment>
<evidence type="ECO:0000313" key="3">
    <source>
        <dbReference type="EMBL" id="HGB25477.1"/>
    </source>
</evidence>
<name>A0A7C3SP75_THEPE</name>
<dbReference type="InterPro" id="IPR050102">
    <property type="entry name" value="tRNA_sulfurtransferase_ThiI"/>
</dbReference>
<dbReference type="AlphaFoldDB" id="A0A7C3SP75"/>
<proteinExistence type="predicted"/>
<dbReference type="InterPro" id="IPR025849">
    <property type="entry name" value="MJ0421-like_SPOUT_MTase"/>
</dbReference>
<dbReference type="EMBL" id="DRZM01000158">
    <property type="protein sequence ID" value="HHP05142.1"/>
    <property type="molecule type" value="Genomic_DNA"/>
</dbReference>
<dbReference type="SUPFAM" id="SSF143437">
    <property type="entry name" value="THUMP domain-like"/>
    <property type="match status" value="1"/>
</dbReference>
<dbReference type="Pfam" id="PF14419">
    <property type="entry name" value="SPOUT_MTase_2"/>
    <property type="match status" value="1"/>
</dbReference>
<dbReference type="EMBL" id="DTIB01000098">
    <property type="protein sequence ID" value="HGB25477.1"/>
    <property type="molecule type" value="Genomic_DNA"/>
</dbReference>
<accession>A0A7C3SP75</accession>
<gene>
    <name evidence="4" type="ORF">ENM88_05275</name>
    <name evidence="3" type="ORF">ENV88_05530</name>
</gene>
<dbReference type="PANTHER" id="PTHR43209:SF1">
    <property type="entry name" value="TRNA SULFURTRANSFERASE"/>
    <property type="match status" value="1"/>
</dbReference>
<dbReference type="Pfam" id="PF02926">
    <property type="entry name" value="THUMP"/>
    <property type="match status" value="1"/>
</dbReference>
<dbReference type="PROSITE" id="PS51165">
    <property type="entry name" value="THUMP"/>
    <property type="match status" value="1"/>
</dbReference>
<feature type="domain" description="THUMP" evidence="2">
    <location>
        <begin position="39"/>
        <end position="142"/>
    </location>
</feature>
<dbReference type="GO" id="GO:0002937">
    <property type="term" value="P:tRNA 4-thiouridine biosynthesis"/>
    <property type="evidence" value="ECO:0007669"/>
    <property type="project" value="TreeGrafter"/>
</dbReference>
<sequence>MERVVASYISELDPSATVVPAPHGFAGLVLVAGASDPVRLYEEVKARVPEVEKVYLVEAACRADPAAVAECARGFASRLGEGESFAVSTTRRGRHSFTSIDVNVAAGAALKEASGARVDLENPGKVLVVQIVQDWAYLSMVPGSELRRKMGPGKHPVYRVFRRLVVAHEPYLGPPDAAYVMGTRIGREVQVFEVGELYVTPIGPVEAEPLHHFLRGLFEGLESRYEQQRRSYGREVHRTRVYLQDMYQFVRSRMGEPLIIFEPEGEPVSRVAGELADFILNALRRGRKVSLMVGAREGVPTGLFRYADYVLDVAPGVVISTEYALSSALIALATILHERLAGAQLEE</sequence>
<dbReference type="GO" id="GO:0005829">
    <property type="term" value="C:cytosol"/>
    <property type="evidence" value="ECO:0007669"/>
    <property type="project" value="TreeGrafter"/>
</dbReference>
<evidence type="ECO:0000256" key="1">
    <source>
        <dbReference type="PROSITE-ProRule" id="PRU00529"/>
    </source>
</evidence>
<organism evidence="3">
    <name type="scientific">Thermofilum pendens</name>
    <dbReference type="NCBI Taxonomy" id="2269"/>
    <lineage>
        <taxon>Archaea</taxon>
        <taxon>Thermoproteota</taxon>
        <taxon>Thermoprotei</taxon>
        <taxon>Thermofilales</taxon>
        <taxon>Thermofilaceae</taxon>
        <taxon>Thermofilum</taxon>
    </lineage>
</organism>
<dbReference type="GO" id="GO:0003723">
    <property type="term" value="F:RNA binding"/>
    <property type="evidence" value="ECO:0007669"/>
    <property type="project" value="UniProtKB-UniRule"/>
</dbReference>
<dbReference type="InterPro" id="IPR029028">
    <property type="entry name" value="Alpha/beta_knot_MTases"/>
</dbReference>
<dbReference type="GO" id="GO:0052837">
    <property type="term" value="P:thiazole biosynthetic process"/>
    <property type="evidence" value="ECO:0007669"/>
    <property type="project" value="TreeGrafter"/>
</dbReference>
<dbReference type="SMART" id="SM00981">
    <property type="entry name" value="THUMP"/>
    <property type="match status" value="1"/>
</dbReference>
<dbReference type="SUPFAM" id="SSF75217">
    <property type="entry name" value="alpha/beta knot"/>
    <property type="match status" value="1"/>
</dbReference>
<dbReference type="Gene3D" id="3.30.2130.30">
    <property type="match status" value="1"/>
</dbReference>
<reference evidence="3" key="1">
    <citation type="journal article" date="2020" name="mSystems">
        <title>Genome- and Community-Level Interaction Insights into Carbon Utilization and Element Cycling Functions of Hydrothermarchaeota in Hydrothermal Sediment.</title>
        <authorList>
            <person name="Zhou Z."/>
            <person name="Liu Y."/>
            <person name="Xu W."/>
            <person name="Pan J."/>
            <person name="Luo Z.H."/>
            <person name="Li M."/>
        </authorList>
    </citation>
    <scope>NUCLEOTIDE SEQUENCE [LARGE SCALE GENOMIC DNA]</scope>
    <source>
        <strain evidence="4">SpSt-1125</strain>
        <strain evidence="3">SpSt-8</strain>
    </source>
</reference>